<protein>
    <recommendedName>
        <fullName evidence="1">chorismate mutase</fullName>
        <ecNumber evidence="1">5.4.99.5</ecNumber>
    </recommendedName>
</protein>
<gene>
    <name evidence="3" type="ORF">SAMN05421742_106105</name>
</gene>
<evidence type="ECO:0000313" key="4">
    <source>
        <dbReference type="Proteomes" id="UP000217076"/>
    </source>
</evidence>
<dbReference type="Proteomes" id="UP000217076">
    <property type="component" value="Unassembled WGS sequence"/>
</dbReference>
<dbReference type="SMART" id="SM00830">
    <property type="entry name" value="CM_2"/>
    <property type="match status" value="1"/>
</dbReference>
<dbReference type="OrthoDB" id="7268348at2"/>
<accession>A0A1G8BRT7</accession>
<dbReference type="InterPro" id="IPR036979">
    <property type="entry name" value="CM_dom_sf"/>
</dbReference>
<dbReference type="STRING" id="83401.SAMN05421742_106105"/>
<dbReference type="PROSITE" id="PS51168">
    <property type="entry name" value="CHORISMATE_MUT_2"/>
    <property type="match status" value="1"/>
</dbReference>
<dbReference type="Gene3D" id="1.20.59.10">
    <property type="entry name" value="Chorismate mutase"/>
    <property type="match status" value="1"/>
</dbReference>
<dbReference type="InterPro" id="IPR002701">
    <property type="entry name" value="CM_II_prokaryot"/>
</dbReference>
<dbReference type="RefSeq" id="WP_092619438.1">
    <property type="nucleotide sequence ID" value="NZ_FNCV01000006.1"/>
</dbReference>
<organism evidence="3 4">
    <name type="scientific">Roseospirillum parvum</name>
    <dbReference type="NCBI Taxonomy" id="83401"/>
    <lineage>
        <taxon>Bacteria</taxon>
        <taxon>Pseudomonadati</taxon>
        <taxon>Pseudomonadota</taxon>
        <taxon>Alphaproteobacteria</taxon>
        <taxon>Rhodospirillales</taxon>
        <taxon>Rhodospirillaceae</taxon>
        <taxon>Roseospirillum</taxon>
    </lineage>
</organism>
<dbReference type="AlphaFoldDB" id="A0A1G8BRT7"/>
<evidence type="ECO:0000259" key="2">
    <source>
        <dbReference type="PROSITE" id="PS51168"/>
    </source>
</evidence>
<dbReference type="EMBL" id="FNCV01000006">
    <property type="protein sequence ID" value="SDH35897.1"/>
    <property type="molecule type" value="Genomic_DNA"/>
</dbReference>
<sequence length="307" mass="32033">MTRRPEAPPPAAGEVDLAALRDEIDRLDDALLDLLIRRTEVARQVGQAKRALAGRDKGVPGDSPGLDVAFLRPGREARILRRLTGRDIGPLTKPVAVRIWREIFAAAVALQGPFTMAVYMPTRGAGYLEVGRDAFGAYTPATAFGSPGQVVRAVSDGAAVVGVLPLPGEGDDSAWWPHLLGRSDNTPRVVARLPVIGPGPGRGDGVEALAVACVPIEDTGDDISLLVIETSPDVSRGSLKTLLEGAGLPVLGFRDARDSGPGARLHLIEVSGLIGSDDTRLAGLTDDSAGRVGMAMVIGAYARPLAP</sequence>
<evidence type="ECO:0000256" key="1">
    <source>
        <dbReference type="ARBA" id="ARBA00012404"/>
    </source>
</evidence>
<dbReference type="EC" id="5.4.99.5" evidence="1"/>
<dbReference type="Pfam" id="PF01817">
    <property type="entry name" value="CM_2"/>
    <property type="match status" value="1"/>
</dbReference>
<name>A0A1G8BRT7_9PROT</name>
<dbReference type="InterPro" id="IPR036263">
    <property type="entry name" value="Chorismate_II_sf"/>
</dbReference>
<feature type="domain" description="Chorismate mutase" evidence="2">
    <location>
        <begin position="11"/>
        <end position="115"/>
    </location>
</feature>
<proteinExistence type="predicted"/>
<evidence type="ECO:0000313" key="3">
    <source>
        <dbReference type="EMBL" id="SDH35897.1"/>
    </source>
</evidence>
<dbReference type="SUPFAM" id="SSF48600">
    <property type="entry name" value="Chorismate mutase II"/>
    <property type="match status" value="1"/>
</dbReference>
<dbReference type="GO" id="GO:0004106">
    <property type="term" value="F:chorismate mutase activity"/>
    <property type="evidence" value="ECO:0007669"/>
    <property type="project" value="UniProtKB-EC"/>
</dbReference>
<keyword evidence="4" id="KW-1185">Reference proteome</keyword>
<dbReference type="GO" id="GO:0046417">
    <property type="term" value="P:chorismate metabolic process"/>
    <property type="evidence" value="ECO:0007669"/>
    <property type="project" value="InterPro"/>
</dbReference>
<reference evidence="4" key="1">
    <citation type="submission" date="2016-10" db="EMBL/GenBank/DDBJ databases">
        <authorList>
            <person name="Varghese N."/>
            <person name="Submissions S."/>
        </authorList>
    </citation>
    <scope>NUCLEOTIDE SEQUENCE [LARGE SCALE GENOMIC DNA]</scope>
    <source>
        <strain evidence="4">930I</strain>
    </source>
</reference>